<evidence type="ECO:0000313" key="3">
    <source>
        <dbReference type="Proteomes" id="UP000245934"/>
    </source>
</evidence>
<dbReference type="AlphaFoldDB" id="A0A2V2NDN8"/>
<protein>
    <submittedName>
        <fullName evidence="2">Fic family protein</fullName>
    </submittedName>
</protein>
<dbReference type="InterPro" id="IPR003812">
    <property type="entry name" value="Fido"/>
</dbReference>
<evidence type="ECO:0000313" key="2">
    <source>
        <dbReference type="EMBL" id="PWR75706.1"/>
    </source>
</evidence>
<comment type="caution">
    <text evidence="2">The sequence shown here is derived from an EMBL/GenBank/DDBJ whole genome shotgun (WGS) entry which is preliminary data.</text>
</comment>
<dbReference type="PANTHER" id="PTHR13504:SF38">
    <property type="entry name" value="FIDO DOMAIN-CONTAINING PROTEIN"/>
    <property type="match status" value="1"/>
</dbReference>
<sequence>MKSLPLKPPDISDLSFINQILLRYFEDSDFKKTVDAFNDRYLYWDELTYRIQDEEERLETWTAMKVFRSQKMEKISYPLLKMEYSPIPTIQKSLHLFDRYLSGTIQIQNRSLQLDKRYIVSSLIEEAIASSILEGAVTTRKKARIMIEQKRKPRSHGEQMVLNNYNTLQMITRKKEDRLTPDLLLEIQRMVTKDTIDPEDVGHFRNSNDVRVMDVVNNVVYHIPPDWQEISRLLEQLCEFANQDDEEKFIHPIIKGIIIHFLVGYIHPFNDGNGRTARSLFYWYTLSRGYWLMEYLSISRSILKTKGKYSLAYLHTEFDQLDLTYFIRYHIDCMNKALDEMITFIEEKQDQQRKSQEIVRLDNNITPRQGEIFTEMMEAPGQLFTIYQIAERFNVVYQTARTDLMHLEDLGYVVKEKRGKGLYFIYKGK</sequence>
<dbReference type="InterPro" id="IPR036597">
    <property type="entry name" value="Fido-like_dom_sf"/>
</dbReference>
<dbReference type="InterPro" id="IPR036390">
    <property type="entry name" value="WH_DNA-bd_sf"/>
</dbReference>
<dbReference type="SUPFAM" id="SSF140931">
    <property type="entry name" value="Fic-like"/>
    <property type="match status" value="1"/>
</dbReference>
<feature type="domain" description="Fido" evidence="1">
    <location>
        <begin position="179"/>
        <end position="332"/>
    </location>
</feature>
<accession>A0A2V2NDN8</accession>
<reference evidence="2 3" key="1">
    <citation type="submission" date="2018-05" db="EMBL/GenBank/DDBJ databases">
        <title>Draft genome of Methanospirillum stamsii Pt1.</title>
        <authorList>
            <person name="Dueholm M.S."/>
            <person name="Nielsen P.H."/>
            <person name="Bakmann L.F."/>
            <person name="Otzen D.E."/>
        </authorList>
    </citation>
    <scope>NUCLEOTIDE SEQUENCE [LARGE SCALE GENOMIC DNA]</scope>
    <source>
        <strain evidence="2 3">Pt1</strain>
    </source>
</reference>
<keyword evidence="3" id="KW-1185">Reference proteome</keyword>
<dbReference type="GeneID" id="97609477"/>
<organism evidence="2 3">
    <name type="scientific">Methanospirillum stamsii</name>
    <dbReference type="NCBI Taxonomy" id="1277351"/>
    <lineage>
        <taxon>Archaea</taxon>
        <taxon>Methanobacteriati</taxon>
        <taxon>Methanobacteriota</taxon>
        <taxon>Stenosarchaea group</taxon>
        <taxon>Methanomicrobia</taxon>
        <taxon>Methanomicrobiales</taxon>
        <taxon>Methanospirillaceae</taxon>
        <taxon>Methanospirillum</taxon>
    </lineage>
</organism>
<dbReference type="OrthoDB" id="350952at2157"/>
<dbReference type="EMBL" id="QGMZ01000008">
    <property type="protein sequence ID" value="PWR75706.1"/>
    <property type="molecule type" value="Genomic_DNA"/>
</dbReference>
<dbReference type="InterPro" id="IPR013196">
    <property type="entry name" value="HTH_11"/>
</dbReference>
<dbReference type="Gene3D" id="1.10.3290.10">
    <property type="entry name" value="Fido-like domain"/>
    <property type="match status" value="1"/>
</dbReference>
<gene>
    <name evidence="2" type="ORF">DLD82_03755</name>
</gene>
<dbReference type="Proteomes" id="UP000245934">
    <property type="component" value="Unassembled WGS sequence"/>
</dbReference>
<dbReference type="RefSeq" id="WP_109939771.1">
    <property type="nucleotide sequence ID" value="NZ_CP176366.1"/>
</dbReference>
<dbReference type="SUPFAM" id="SSF46785">
    <property type="entry name" value="Winged helix' DNA-binding domain"/>
    <property type="match status" value="1"/>
</dbReference>
<dbReference type="Pfam" id="PF08279">
    <property type="entry name" value="HTH_11"/>
    <property type="match status" value="1"/>
</dbReference>
<dbReference type="InterPro" id="IPR040198">
    <property type="entry name" value="Fido_containing"/>
</dbReference>
<evidence type="ECO:0000259" key="1">
    <source>
        <dbReference type="PROSITE" id="PS51459"/>
    </source>
</evidence>
<dbReference type="Pfam" id="PF02661">
    <property type="entry name" value="Fic"/>
    <property type="match status" value="1"/>
</dbReference>
<proteinExistence type="predicted"/>
<dbReference type="PANTHER" id="PTHR13504">
    <property type="entry name" value="FIDO DOMAIN-CONTAINING PROTEIN DDB_G0283145"/>
    <property type="match status" value="1"/>
</dbReference>
<name>A0A2V2NDN8_9EURY</name>
<dbReference type="PROSITE" id="PS51459">
    <property type="entry name" value="FIDO"/>
    <property type="match status" value="1"/>
</dbReference>